<feature type="transmembrane region" description="Helical" evidence="1">
    <location>
        <begin position="122"/>
        <end position="146"/>
    </location>
</feature>
<keyword evidence="3" id="KW-1185">Reference proteome</keyword>
<proteinExistence type="predicted"/>
<evidence type="ECO:0000313" key="2">
    <source>
        <dbReference type="EMBL" id="QYX30521.1"/>
    </source>
</evidence>
<dbReference type="EMBL" id="CP080598">
    <property type="protein sequence ID" value="QYX30521.1"/>
    <property type="molecule type" value="Genomic_DNA"/>
</dbReference>
<name>A0ABX8WVR4_9CYAN</name>
<keyword evidence="1" id="KW-0472">Membrane</keyword>
<feature type="transmembrane region" description="Helical" evidence="1">
    <location>
        <begin position="97"/>
        <end position="116"/>
    </location>
</feature>
<keyword evidence="1" id="KW-0812">Transmembrane</keyword>
<dbReference type="Proteomes" id="UP000826540">
    <property type="component" value="Chromosome"/>
</dbReference>
<organism evidence="2 3">
    <name type="scientific">Sphaerospermopsis torques-reginae ITEP-024</name>
    <dbReference type="NCBI Taxonomy" id="984208"/>
    <lineage>
        <taxon>Bacteria</taxon>
        <taxon>Bacillati</taxon>
        <taxon>Cyanobacteriota</taxon>
        <taxon>Cyanophyceae</taxon>
        <taxon>Nostocales</taxon>
        <taxon>Aphanizomenonaceae</taxon>
        <taxon>Sphaerospermopsis</taxon>
        <taxon>Sphaerospermopsis torques-reginae</taxon>
    </lineage>
</organism>
<reference evidence="2 3" key="1">
    <citation type="journal article" date="2022" name="J. Am. Chem. Soc.">
        <title>Biosynthesis of Guanitoxin Enables Global Environmental Detection in Freshwater Cyanobacteria.</title>
        <authorList>
            <person name="Lima S.T."/>
            <person name="Fallon T.R."/>
            <person name="Cordoza J.L."/>
            <person name="Chekan J.R."/>
            <person name="Delbaje E."/>
            <person name="Hopiavuori A.R."/>
            <person name="Alvarenga D.O."/>
            <person name="Wood S.M."/>
            <person name="Luhavaya H."/>
            <person name="Baumgartner J.T."/>
            <person name="Dorr F.A."/>
            <person name="Etchegaray A."/>
            <person name="Pinto E."/>
            <person name="McKinnie S.M.K."/>
            <person name="Fiore M.F."/>
            <person name="Moore B.S."/>
        </authorList>
    </citation>
    <scope>NUCLEOTIDE SEQUENCE [LARGE SCALE GENOMIC DNA]</scope>
    <source>
        <strain evidence="2 3">ITEP-024</strain>
    </source>
</reference>
<protein>
    <submittedName>
        <fullName evidence="2">Uncharacterized protein</fullName>
    </submittedName>
</protein>
<sequence>MQLPFSHIHKKETPFFDEKFTFMYGLISFDILESCFDYLVYISTKSIPGLKFAQINPHPDFIAEVNITKEQCKGSGIRYEIYPHNQKLNKLSTIESFIVVFFLGIIISLGIASVVYHSVANGFLPIIIAVATFSLGCLITFILSMFSASVSFAFQEYLCKNNCYLITANRIYHIFRRSDILDILGKKIITPETRCFSIKGVWHPSSRVPESYKYCNIKAGIVKFYVDDPDYVREIQNQEIAATKDRNGQHQSLIQKFPNNLGRETAPFYMYLVESYTEVRDNLRTWSEKLR</sequence>
<feature type="transmembrane region" description="Helical" evidence="1">
    <location>
        <begin position="20"/>
        <end position="41"/>
    </location>
</feature>
<dbReference type="RefSeq" id="WP_220608702.1">
    <property type="nucleotide sequence ID" value="NZ_CP080598.1"/>
</dbReference>
<evidence type="ECO:0000256" key="1">
    <source>
        <dbReference type="SAM" id="Phobius"/>
    </source>
</evidence>
<keyword evidence="1" id="KW-1133">Transmembrane helix</keyword>
<evidence type="ECO:0000313" key="3">
    <source>
        <dbReference type="Proteomes" id="UP000826540"/>
    </source>
</evidence>
<gene>
    <name evidence="2" type="ORF">K2F26_16685</name>
</gene>
<accession>A0ABX8WVR4</accession>